<gene>
    <name evidence="1" type="ORF">NMY3_00065</name>
</gene>
<organism evidence="1 2">
    <name type="scientific">Candidatus Nitrosocosmicus oleophilus</name>
    <dbReference type="NCBI Taxonomy" id="1353260"/>
    <lineage>
        <taxon>Archaea</taxon>
        <taxon>Nitrososphaerota</taxon>
        <taxon>Nitrososphaeria</taxon>
        <taxon>Nitrososphaerales</taxon>
        <taxon>Nitrososphaeraceae</taxon>
        <taxon>Candidatus Nitrosocosmicus</taxon>
    </lineage>
</organism>
<protein>
    <submittedName>
        <fullName evidence="1">Uncharacterized protein</fullName>
    </submittedName>
</protein>
<proteinExistence type="predicted"/>
<keyword evidence="2" id="KW-1185">Reference proteome</keyword>
<reference evidence="2" key="1">
    <citation type="submission" date="2015-10" db="EMBL/GenBank/DDBJ databases">
        <title>Niche specialization of a soil ammonia-oxidizing archaeon, Candidatus Nitrosocosmicus oleophilus.</title>
        <authorList>
            <person name="Jung M.-Y."/>
            <person name="Rhee S.-K."/>
        </authorList>
    </citation>
    <scope>NUCLEOTIDE SEQUENCE [LARGE SCALE GENOMIC DNA]</scope>
    <source>
        <strain evidence="2">MY3</strain>
    </source>
</reference>
<evidence type="ECO:0000313" key="2">
    <source>
        <dbReference type="Proteomes" id="UP000058925"/>
    </source>
</evidence>
<dbReference type="RefSeq" id="WP_196816973.1">
    <property type="nucleotide sequence ID" value="NZ_CP012850.1"/>
</dbReference>
<dbReference type="GeneID" id="60420291"/>
<dbReference type="AlphaFoldDB" id="A0A654LV73"/>
<dbReference type="EMBL" id="CP012850">
    <property type="protein sequence ID" value="ALI34279.1"/>
    <property type="molecule type" value="Genomic_DNA"/>
</dbReference>
<dbReference type="KEGG" id="taa:NMY3_00065"/>
<dbReference type="OrthoDB" id="385608at2157"/>
<sequence>MKYLLLILLLVLIIPINQVIYAQSIVDEISKVFDNLTSGLLGNKNTTDPSTTVDMSLGNINNTN</sequence>
<evidence type="ECO:0000313" key="1">
    <source>
        <dbReference type="EMBL" id="ALI34279.1"/>
    </source>
</evidence>
<dbReference type="Proteomes" id="UP000058925">
    <property type="component" value="Chromosome"/>
</dbReference>
<name>A0A654LV73_9ARCH</name>
<accession>A0A654LV73</accession>